<protein>
    <recommendedName>
        <fullName evidence="2">Outer membrane protein beta-barrel domain-containing protein</fullName>
    </recommendedName>
</protein>
<evidence type="ECO:0000313" key="4">
    <source>
        <dbReference type="Proteomes" id="UP000242999"/>
    </source>
</evidence>
<dbReference type="STRING" id="64971.SAMN05421831_10674"/>
<sequence>MITATSIMTKKRLHTWLLTGCLACTDPGLQAHAQTHAEFLQALTPLLIDQPLKARTLLQQRLQAYPNWQRGRLEAARLDYQLGDYQAAAAKVAQVLQEDLPAQVRRNVELFDHKIQQALLVPPQYWSWRGRFMLGGGWDSNANTGPTGTDIGVSEVKLKSSATQSQDEYTLAQISLDIERPLGEVTQRLQWNNQLNLFTRNYSQQTDVNISSFRWRTGIEKQQAAWHYGADIELQYLKYGNQDIRYIEIHPFVGWQQAAHKIELKTQLSQRNYLNQGVLGKDGYIRSYTLEYQYAWSKNWLMKGEFTWNDAQYQDLRYAYQAWELDYRVLYSYQNYLNLWSQVRYRNSHYQAPEYPLYDDERREDYWTWRLGAQYKLTPSVDIEVIWSNYWNQANHLLHDYQRQQVEARLAWLF</sequence>
<dbReference type="InterPro" id="IPR027385">
    <property type="entry name" value="Beta-barrel_OMP"/>
</dbReference>
<dbReference type="EMBL" id="FNYH01000006">
    <property type="protein sequence ID" value="SEI64508.1"/>
    <property type="molecule type" value="Genomic_DNA"/>
</dbReference>
<dbReference type="RefSeq" id="WP_143051949.1">
    <property type="nucleotide sequence ID" value="NZ_FNYH01000006.1"/>
</dbReference>
<evidence type="ECO:0000259" key="2">
    <source>
        <dbReference type="Pfam" id="PF13505"/>
    </source>
</evidence>
<evidence type="ECO:0000313" key="3">
    <source>
        <dbReference type="EMBL" id="SEI64508.1"/>
    </source>
</evidence>
<feature type="domain" description="Outer membrane protein beta-barrel" evidence="2">
    <location>
        <begin position="257"/>
        <end position="389"/>
    </location>
</feature>
<keyword evidence="1" id="KW-0732">Signal</keyword>
<organism evidence="3 4">
    <name type="scientific">Allopseudospirillum japonicum</name>
    <dbReference type="NCBI Taxonomy" id="64971"/>
    <lineage>
        <taxon>Bacteria</taxon>
        <taxon>Pseudomonadati</taxon>
        <taxon>Pseudomonadota</taxon>
        <taxon>Gammaproteobacteria</taxon>
        <taxon>Oceanospirillales</taxon>
        <taxon>Oceanospirillaceae</taxon>
        <taxon>Allopseudospirillum</taxon>
    </lineage>
</organism>
<keyword evidence="4" id="KW-1185">Reference proteome</keyword>
<dbReference type="AlphaFoldDB" id="A0A1H6S8S1"/>
<name>A0A1H6S8S1_9GAMM</name>
<proteinExistence type="predicted"/>
<evidence type="ECO:0000256" key="1">
    <source>
        <dbReference type="ARBA" id="ARBA00022729"/>
    </source>
</evidence>
<dbReference type="OrthoDB" id="7812878at2"/>
<reference evidence="4" key="1">
    <citation type="submission" date="2016-10" db="EMBL/GenBank/DDBJ databases">
        <authorList>
            <person name="Varghese N."/>
            <person name="Submissions S."/>
        </authorList>
    </citation>
    <scope>NUCLEOTIDE SEQUENCE [LARGE SCALE GENOMIC DNA]</scope>
    <source>
        <strain evidence="4">DSM 7165</strain>
    </source>
</reference>
<accession>A0A1H6S8S1</accession>
<dbReference type="Pfam" id="PF13505">
    <property type="entry name" value="OMP_b-brl"/>
    <property type="match status" value="1"/>
</dbReference>
<dbReference type="Proteomes" id="UP000242999">
    <property type="component" value="Unassembled WGS sequence"/>
</dbReference>
<gene>
    <name evidence="3" type="ORF">SAMN05421831_10674</name>
</gene>